<evidence type="ECO:0000313" key="2">
    <source>
        <dbReference type="EMBL" id="SLN38314.1"/>
    </source>
</evidence>
<keyword evidence="3" id="KW-1185">Reference proteome</keyword>
<protein>
    <recommendedName>
        <fullName evidence="4">Type I secretion protein</fullName>
    </recommendedName>
</protein>
<name>A0A1X6Z1V9_9RHOB</name>
<feature type="compositionally biased region" description="Polar residues" evidence="1">
    <location>
        <begin position="674"/>
        <end position="689"/>
    </location>
</feature>
<evidence type="ECO:0008006" key="4">
    <source>
        <dbReference type="Google" id="ProtNLM"/>
    </source>
</evidence>
<organism evidence="2 3">
    <name type="scientific">Roseovarius gaetbuli</name>
    <dbReference type="NCBI Taxonomy" id="1356575"/>
    <lineage>
        <taxon>Bacteria</taxon>
        <taxon>Pseudomonadati</taxon>
        <taxon>Pseudomonadota</taxon>
        <taxon>Alphaproteobacteria</taxon>
        <taxon>Rhodobacterales</taxon>
        <taxon>Roseobacteraceae</taxon>
        <taxon>Roseovarius</taxon>
    </lineage>
</organism>
<evidence type="ECO:0000313" key="3">
    <source>
        <dbReference type="Proteomes" id="UP000194012"/>
    </source>
</evidence>
<dbReference type="AlphaFoldDB" id="A0A1X6Z1V9"/>
<reference evidence="3" key="1">
    <citation type="submission" date="2017-03" db="EMBL/GenBank/DDBJ databases">
        <authorList>
            <person name="Rodrigo-Torres L."/>
            <person name="Arahal R.D."/>
            <person name="Lucena T."/>
        </authorList>
    </citation>
    <scope>NUCLEOTIDE SEQUENCE [LARGE SCALE GENOMIC DNA]</scope>
    <source>
        <strain evidence="3">CECT 8370</strain>
    </source>
</reference>
<gene>
    <name evidence="2" type="ORF">ROG8370_01588</name>
</gene>
<accession>A0A1X6Z1V9</accession>
<dbReference type="RefSeq" id="WP_245827262.1">
    <property type="nucleotide sequence ID" value="NZ_FWFJ01000011.1"/>
</dbReference>
<sequence>MSMDKVTEIVAHMIGIFHTTLEEERLRDTYDKFKALKAAEPEVNALETVDIKFKATHELKDFNPGLGHSETPTTNSAGFFGNPHFDPTAFYAPGSYPFPIPFADTLPMIFRSLPDAGPASPLLTLEPPSSVVVLSFQQAFLSDDDLLLMGPGEVEFISPSAYLDQLAQYHMIATAIAAPLSAEIILPGDMALVDAITLRDLILTTDASTLSGVSATILLGSEALGMHVNAETVEELPSLEDVMPAFQAAQAAGGEGGDSQARGTDSTEDATPGTEWPDPFEALNPGDSDNNPFEIDPGHAVVAGANTLVNEVSITSAWLDAPLISVMGDVLNLDVIVQVNLLVDHDSGRIGEALNSVAINAASMTFESSVPVPDETEAADLDPEAEPDLGLPSNWAVTRIDGDLISINQISQYTFQTDHDRADITFGSTNTYIALGDNTVVNVAHLSELGFGYDLIICGGNMISVNWISQLNVLIDNDTVTYSGFGPGAVSGGDNLVFNGAMVSGVGIDSYGEMQDNFAAAADHLAAGGLTIDQSVAHDSVFEGVDILRVLYIEGDMTMVNWIEQTNILGDSDQVHLAMDGFEQATGAAVNVTAGSNAVINIASINEFGVDSEVSVGGQVYDDALLYQAELIDTDADPLGVDMPALASEAVAFLSDDMLTPDSGASDAAITPTAPESISSPDMMQTMLA</sequence>
<feature type="region of interest" description="Disordered" evidence="1">
    <location>
        <begin position="249"/>
        <end position="292"/>
    </location>
</feature>
<dbReference type="EMBL" id="FWFJ01000011">
    <property type="protein sequence ID" value="SLN38314.1"/>
    <property type="molecule type" value="Genomic_DNA"/>
</dbReference>
<evidence type="ECO:0000256" key="1">
    <source>
        <dbReference type="SAM" id="MobiDB-lite"/>
    </source>
</evidence>
<feature type="region of interest" description="Disordered" evidence="1">
    <location>
        <begin position="664"/>
        <end position="689"/>
    </location>
</feature>
<dbReference type="Proteomes" id="UP000194012">
    <property type="component" value="Unassembled WGS sequence"/>
</dbReference>
<proteinExistence type="predicted"/>